<feature type="domain" description="Tyrosine specific protein phosphatases" evidence="6">
    <location>
        <begin position="268"/>
        <end position="342"/>
    </location>
</feature>
<keyword evidence="3" id="KW-0378">Hydrolase</keyword>
<dbReference type="PROSITE" id="PS50055">
    <property type="entry name" value="TYR_PHOSPHATASE_PTP"/>
    <property type="match status" value="2"/>
</dbReference>
<dbReference type="PANTHER" id="PTHR19134:SF562">
    <property type="entry name" value="PROTEIN-TYROSINE-PHOSPHATASE"/>
    <property type="match status" value="1"/>
</dbReference>
<dbReference type="PROSITE" id="PS50056">
    <property type="entry name" value="TYR_PHOSPHATASE_2"/>
    <property type="match status" value="1"/>
</dbReference>
<reference evidence="8" key="1">
    <citation type="submission" date="2025-08" db="UniProtKB">
        <authorList>
            <consortium name="RefSeq"/>
        </authorList>
    </citation>
    <scope>IDENTIFICATION</scope>
</reference>
<dbReference type="OMA" id="QSYKYWP"/>
<evidence type="ECO:0000256" key="2">
    <source>
        <dbReference type="ARBA" id="ARBA00013064"/>
    </source>
</evidence>
<dbReference type="InterPro" id="IPR000387">
    <property type="entry name" value="Tyr_Pase_dom"/>
</dbReference>
<dbReference type="PRINTS" id="PR00700">
    <property type="entry name" value="PRTYPHPHTASE"/>
</dbReference>
<dbReference type="Proteomes" id="UP001165740">
    <property type="component" value="Chromosome 4"/>
</dbReference>
<evidence type="ECO:0000313" key="8">
    <source>
        <dbReference type="RefSeq" id="XP_055883675.1"/>
    </source>
</evidence>
<evidence type="ECO:0000256" key="4">
    <source>
        <dbReference type="ARBA" id="ARBA00022912"/>
    </source>
</evidence>
<dbReference type="InterPro" id="IPR000242">
    <property type="entry name" value="PTP_cat"/>
</dbReference>
<accession>A0A9W3A8U0</accession>
<keyword evidence="7" id="KW-1185">Reference proteome</keyword>
<evidence type="ECO:0000259" key="5">
    <source>
        <dbReference type="PROSITE" id="PS50055"/>
    </source>
</evidence>
<protein>
    <recommendedName>
        <fullName evidence="2">protein-tyrosine-phosphatase</fullName>
        <ecNumber evidence="2">3.1.3.48</ecNumber>
    </recommendedName>
</protein>
<dbReference type="SMART" id="SM00404">
    <property type="entry name" value="PTPc_motif"/>
    <property type="match status" value="2"/>
</dbReference>
<comment type="similarity">
    <text evidence="1">Belongs to the protein-tyrosine phosphatase family.</text>
</comment>
<dbReference type="Pfam" id="PF00102">
    <property type="entry name" value="Y_phosphatase"/>
    <property type="match status" value="2"/>
</dbReference>
<dbReference type="Gene3D" id="3.90.190.10">
    <property type="entry name" value="Protein tyrosine phosphatase superfamily"/>
    <property type="match status" value="2"/>
</dbReference>
<dbReference type="InterPro" id="IPR003595">
    <property type="entry name" value="Tyr_Pase_cat"/>
</dbReference>
<dbReference type="GeneID" id="106069885"/>
<dbReference type="SUPFAM" id="SSF52799">
    <property type="entry name" value="(Phosphotyrosine protein) phosphatases II"/>
    <property type="match status" value="2"/>
</dbReference>
<dbReference type="SMART" id="SM00194">
    <property type="entry name" value="PTPc"/>
    <property type="match status" value="1"/>
</dbReference>
<feature type="domain" description="Tyrosine-protein phosphatase" evidence="5">
    <location>
        <begin position="90"/>
        <end position="351"/>
    </location>
</feature>
<dbReference type="PANTHER" id="PTHR19134">
    <property type="entry name" value="RECEPTOR-TYPE TYROSINE-PROTEIN PHOSPHATASE"/>
    <property type="match status" value="1"/>
</dbReference>
<evidence type="ECO:0000256" key="3">
    <source>
        <dbReference type="ARBA" id="ARBA00022801"/>
    </source>
</evidence>
<feature type="domain" description="Tyrosine-protein phosphatase" evidence="5">
    <location>
        <begin position="439"/>
        <end position="680"/>
    </location>
</feature>
<organism evidence="7 8">
    <name type="scientific">Biomphalaria glabrata</name>
    <name type="common">Bloodfluke planorb</name>
    <name type="synonym">Freshwater snail</name>
    <dbReference type="NCBI Taxonomy" id="6526"/>
    <lineage>
        <taxon>Eukaryota</taxon>
        <taxon>Metazoa</taxon>
        <taxon>Spiralia</taxon>
        <taxon>Lophotrochozoa</taxon>
        <taxon>Mollusca</taxon>
        <taxon>Gastropoda</taxon>
        <taxon>Heterobranchia</taxon>
        <taxon>Euthyneura</taxon>
        <taxon>Panpulmonata</taxon>
        <taxon>Hygrophila</taxon>
        <taxon>Lymnaeoidea</taxon>
        <taxon>Planorbidae</taxon>
        <taxon>Biomphalaria</taxon>
    </lineage>
</organism>
<dbReference type="InterPro" id="IPR029021">
    <property type="entry name" value="Prot-tyrosine_phosphatase-like"/>
</dbReference>
<dbReference type="OrthoDB" id="8609993at2759"/>
<dbReference type="RefSeq" id="XP_055883675.1">
    <property type="nucleotide sequence ID" value="XM_056027700.1"/>
</dbReference>
<evidence type="ECO:0000256" key="1">
    <source>
        <dbReference type="ARBA" id="ARBA00009580"/>
    </source>
</evidence>
<gene>
    <name evidence="8" type="primary">LOC106069885</name>
</gene>
<evidence type="ECO:0000313" key="7">
    <source>
        <dbReference type="Proteomes" id="UP001165740"/>
    </source>
</evidence>
<proteinExistence type="inferred from homology"/>
<dbReference type="InterPro" id="IPR016130">
    <property type="entry name" value="Tyr_Pase_AS"/>
</dbReference>
<sequence length="689" mass="78309">MPESELSVKTESSENCSPPPLLLESELHSSLSQRCCQNVFSCIPLVCRVFHQKINKMDGQRRPGVKPTSTTLGFDYLMTSLARLELSGDVSKEYAKLPTPHNFPCKVGKSESVAKKNRYKDIIPYDHNRVVLSPQTSSLIDAMDESGDYINASFIRGYTNNDGYIATQGPMLGTVEDFWSLVWSENSRLIAMLCRIVERCQNQSYKYWPEVGECLDVDDVIIKTDVEDDRGTHIIRKIGLRHMKTGERRDVIHLQFLSWPDNSLPCLPTFLTFWKTFRKYKCPSSGLPIIHCSNGSHRTGLLIALDSLFTQWEVTSTIDVVCCVVRMREDRVGFFPTENEYRFLYHSAVEAYMSHQTDRPMESFHRTDSLGQVTNEAALKTKDIHREFSFIDMQRTNQSTDPRLITCNTNGNVLVLDLSIERPFQSYQLQFPCDTGSIYVTAVPMCHQTIKKQMDEYPIRLRHSVSLQEHEVFLGIGGVLPNDCRNSFLVTPIPVSSQTMDFWQMIFDTGCQCVVRLVPPSEAATLQPDKMPLNTSDFQLSLTSHAALNDYVSETSLLLRTTTQALVPFDSELPSTLTIRVFTVTWSSRGDAIPPTECLYSLHRTISNFLLETSTSLIAVQCRDGWGTSGQFCAAYNVMASLAIDQSVDVYLLTRTVQNRMSHTMSQNEYSYLYRLCQEYHCQEKTTVI</sequence>
<keyword evidence="4" id="KW-0904">Protein phosphatase</keyword>
<name>A0A9W3A8U0_BIOGL</name>
<dbReference type="PROSITE" id="PS00383">
    <property type="entry name" value="TYR_PHOSPHATASE_1"/>
    <property type="match status" value="1"/>
</dbReference>
<dbReference type="AlphaFoldDB" id="A0A9W3A8U0"/>
<dbReference type="CDD" id="cd00047">
    <property type="entry name" value="PTPc"/>
    <property type="match status" value="1"/>
</dbReference>
<dbReference type="GO" id="GO:0004725">
    <property type="term" value="F:protein tyrosine phosphatase activity"/>
    <property type="evidence" value="ECO:0007669"/>
    <property type="project" value="InterPro"/>
</dbReference>
<dbReference type="EC" id="3.1.3.48" evidence="2"/>
<dbReference type="InterPro" id="IPR050348">
    <property type="entry name" value="Protein-Tyr_Phosphatase"/>
</dbReference>
<evidence type="ECO:0000259" key="6">
    <source>
        <dbReference type="PROSITE" id="PS50056"/>
    </source>
</evidence>